<comment type="caution">
    <text evidence="1">The sequence shown here is derived from an EMBL/GenBank/DDBJ whole genome shotgun (WGS) entry which is preliminary data.</text>
</comment>
<sequence>MERYGFGSCGEVEASSRLGSSEFTTFRETGQLIVERTVVCVTLEGAASALMSTSTIS</sequence>
<evidence type="ECO:0000313" key="1">
    <source>
        <dbReference type="EMBL" id="KAG0566866.1"/>
    </source>
</evidence>
<proteinExistence type="predicted"/>
<dbReference type="EMBL" id="CM026428">
    <property type="protein sequence ID" value="KAG0566866.1"/>
    <property type="molecule type" value="Genomic_DNA"/>
</dbReference>
<keyword evidence="2" id="KW-1185">Reference proteome</keyword>
<protein>
    <submittedName>
        <fullName evidence="1">Uncharacterized protein</fullName>
    </submittedName>
</protein>
<name>A0A8T0H4L1_CERPU</name>
<reference evidence="1" key="1">
    <citation type="submission" date="2020-06" db="EMBL/GenBank/DDBJ databases">
        <title>WGS assembly of Ceratodon purpureus strain R40.</title>
        <authorList>
            <person name="Carey S.B."/>
            <person name="Jenkins J."/>
            <person name="Shu S."/>
            <person name="Lovell J.T."/>
            <person name="Sreedasyam A."/>
            <person name="Maumus F."/>
            <person name="Tiley G.P."/>
            <person name="Fernandez-Pozo N."/>
            <person name="Barry K."/>
            <person name="Chen C."/>
            <person name="Wang M."/>
            <person name="Lipzen A."/>
            <person name="Daum C."/>
            <person name="Saski C.A."/>
            <person name="Payton A.C."/>
            <person name="Mcbreen J.C."/>
            <person name="Conrad R.E."/>
            <person name="Kollar L.M."/>
            <person name="Olsson S."/>
            <person name="Huttunen S."/>
            <person name="Landis J.B."/>
            <person name="Wickett N.J."/>
            <person name="Johnson M.G."/>
            <person name="Rensing S.A."/>
            <person name="Grimwood J."/>
            <person name="Schmutz J."/>
            <person name="Mcdaniel S.F."/>
        </authorList>
    </citation>
    <scope>NUCLEOTIDE SEQUENCE</scope>
    <source>
        <strain evidence="1">R40</strain>
    </source>
</reference>
<dbReference type="Proteomes" id="UP000822688">
    <property type="component" value="Chromosome 7"/>
</dbReference>
<gene>
    <name evidence="1" type="ORF">KC19_7G093800</name>
</gene>
<accession>A0A8T0H4L1</accession>
<evidence type="ECO:0000313" key="2">
    <source>
        <dbReference type="Proteomes" id="UP000822688"/>
    </source>
</evidence>
<dbReference type="AlphaFoldDB" id="A0A8T0H4L1"/>
<organism evidence="1 2">
    <name type="scientific">Ceratodon purpureus</name>
    <name type="common">Fire moss</name>
    <name type="synonym">Dicranum purpureum</name>
    <dbReference type="NCBI Taxonomy" id="3225"/>
    <lineage>
        <taxon>Eukaryota</taxon>
        <taxon>Viridiplantae</taxon>
        <taxon>Streptophyta</taxon>
        <taxon>Embryophyta</taxon>
        <taxon>Bryophyta</taxon>
        <taxon>Bryophytina</taxon>
        <taxon>Bryopsida</taxon>
        <taxon>Dicranidae</taxon>
        <taxon>Pseudoditrichales</taxon>
        <taxon>Ditrichaceae</taxon>
        <taxon>Ceratodon</taxon>
    </lineage>
</organism>